<feature type="transmembrane region" description="Helical" evidence="1">
    <location>
        <begin position="12"/>
        <end position="34"/>
    </location>
</feature>
<keyword evidence="2" id="KW-0548">Nucleotidyltransferase</keyword>
<dbReference type="Proteomes" id="UP001597252">
    <property type="component" value="Unassembled WGS sequence"/>
</dbReference>
<keyword evidence="2" id="KW-0804">Transcription</keyword>
<comment type="caution">
    <text evidence="2">The sequence shown here is derived from an EMBL/GenBank/DDBJ whole genome shotgun (WGS) entry which is preliminary data.</text>
</comment>
<keyword evidence="1" id="KW-0812">Transmembrane</keyword>
<dbReference type="RefSeq" id="WP_125754302.1">
    <property type="nucleotide sequence ID" value="NZ_JBHTON010000026.1"/>
</dbReference>
<sequence length="56" mass="6085">MSSDYAKRVLRKLGWGILIALIVLIIGAMAGFGIGGGNPWRVFLPSTWGHIADFLK</sequence>
<dbReference type="Pfam" id="PF11772">
    <property type="entry name" value="EpuA"/>
    <property type="match status" value="1"/>
</dbReference>
<keyword evidence="1" id="KW-0472">Membrane</keyword>
<evidence type="ECO:0000313" key="2">
    <source>
        <dbReference type="EMBL" id="MFD1485302.1"/>
    </source>
</evidence>
<dbReference type="EMBL" id="JBHTON010000026">
    <property type="protein sequence ID" value="MFD1485302.1"/>
    <property type="molecule type" value="Genomic_DNA"/>
</dbReference>
<reference evidence="3" key="1">
    <citation type="journal article" date="2019" name="Int. J. Syst. Evol. Microbiol.">
        <title>The Global Catalogue of Microorganisms (GCM) 10K type strain sequencing project: providing services to taxonomists for standard genome sequencing and annotation.</title>
        <authorList>
            <consortium name="The Broad Institute Genomics Platform"/>
            <consortium name="The Broad Institute Genome Sequencing Center for Infectious Disease"/>
            <person name="Wu L."/>
            <person name="Ma J."/>
        </authorList>
    </citation>
    <scope>NUCLEOTIDE SEQUENCE [LARGE SCALE GENOMIC DNA]</scope>
    <source>
        <strain evidence="3">CCM 8903</strain>
    </source>
</reference>
<dbReference type="InterPro" id="IPR024596">
    <property type="entry name" value="RNApol_su_b/EpuA"/>
</dbReference>
<dbReference type="GO" id="GO:0000428">
    <property type="term" value="C:DNA-directed RNA polymerase complex"/>
    <property type="evidence" value="ECO:0007669"/>
    <property type="project" value="UniProtKB-KW"/>
</dbReference>
<dbReference type="EC" id="2.7.7.6" evidence="2"/>
<keyword evidence="1" id="KW-1133">Transmembrane helix</keyword>
<keyword evidence="2" id="KW-0240">DNA-directed RNA polymerase</keyword>
<organism evidence="2 3">
    <name type="scientific">Lacticaseibacillus baoqingensis</name>
    <dbReference type="NCBI Taxonomy" id="2486013"/>
    <lineage>
        <taxon>Bacteria</taxon>
        <taxon>Bacillati</taxon>
        <taxon>Bacillota</taxon>
        <taxon>Bacilli</taxon>
        <taxon>Lactobacillales</taxon>
        <taxon>Lactobacillaceae</taxon>
        <taxon>Lacticaseibacillus</taxon>
    </lineage>
</organism>
<keyword evidence="3" id="KW-1185">Reference proteome</keyword>
<accession>A0ABW4E5Z1</accession>
<evidence type="ECO:0000313" key="3">
    <source>
        <dbReference type="Proteomes" id="UP001597252"/>
    </source>
</evidence>
<gene>
    <name evidence="2" type="ORF">ACFQ5J_08680</name>
</gene>
<evidence type="ECO:0000256" key="1">
    <source>
        <dbReference type="SAM" id="Phobius"/>
    </source>
</evidence>
<name>A0ABW4E5Z1_9LACO</name>
<dbReference type="GO" id="GO:0003899">
    <property type="term" value="F:DNA-directed RNA polymerase activity"/>
    <property type="evidence" value="ECO:0007669"/>
    <property type="project" value="UniProtKB-EC"/>
</dbReference>
<proteinExistence type="predicted"/>
<protein>
    <submittedName>
        <fullName evidence="2">DNA-directed RNA polymerase subunit beta</fullName>
        <ecNumber evidence="2">2.7.7.6</ecNumber>
    </submittedName>
</protein>
<keyword evidence="2" id="KW-0808">Transferase</keyword>